<dbReference type="PANTHER" id="PTHR24198:SF165">
    <property type="entry name" value="ANKYRIN REPEAT-CONTAINING PROTEIN-RELATED"/>
    <property type="match status" value="1"/>
</dbReference>
<comment type="caution">
    <text evidence="6">The sequence shown here is derived from an EMBL/GenBank/DDBJ whole genome shotgun (WGS) entry which is preliminary data.</text>
</comment>
<dbReference type="EMBL" id="JAODUP010000291">
    <property type="protein sequence ID" value="KAK2153608.1"/>
    <property type="molecule type" value="Genomic_DNA"/>
</dbReference>
<evidence type="ECO:0000313" key="6">
    <source>
        <dbReference type="EMBL" id="KAK2153608.1"/>
    </source>
</evidence>
<protein>
    <recommendedName>
        <fullName evidence="5">SOCS box domain-containing protein</fullName>
    </recommendedName>
</protein>
<feature type="repeat" description="ANK" evidence="3">
    <location>
        <begin position="49"/>
        <end position="81"/>
    </location>
</feature>
<evidence type="ECO:0000256" key="4">
    <source>
        <dbReference type="SAM" id="MobiDB-lite"/>
    </source>
</evidence>
<dbReference type="CDD" id="cd03716">
    <property type="entry name" value="SOCS_ASB_like"/>
    <property type="match status" value="1"/>
</dbReference>
<feature type="repeat" description="ANK" evidence="3">
    <location>
        <begin position="82"/>
        <end position="114"/>
    </location>
</feature>
<dbReference type="GO" id="GO:0035556">
    <property type="term" value="P:intracellular signal transduction"/>
    <property type="evidence" value="ECO:0007669"/>
    <property type="project" value="InterPro"/>
</dbReference>
<reference evidence="6" key="1">
    <citation type="journal article" date="2023" name="Mol. Biol. Evol.">
        <title>Third-Generation Sequencing Reveals the Adaptive Role of the Epigenome in Three Deep-Sea Polychaetes.</title>
        <authorList>
            <person name="Perez M."/>
            <person name="Aroh O."/>
            <person name="Sun Y."/>
            <person name="Lan Y."/>
            <person name="Juniper S.K."/>
            <person name="Young C.R."/>
            <person name="Angers B."/>
            <person name="Qian P.Y."/>
        </authorList>
    </citation>
    <scope>NUCLEOTIDE SEQUENCE</scope>
    <source>
        <strain evidence="6">P08H-3</strain>
    </source>
</reference>
<dbReference type="PANTHER" id="PTHR24198">
    <property type="entry name" value="ANKYRIN REPEAT AND PROTEIN KINASE DOMAIN-CONTAINING PROTEIN"/>
    <property type="match status" value="1"/>
</dbReference>
<dbReference type="Pfam" id="PF07525">
    <property type="entry name" value="SOCS_box"/>
    <property type="match status" value="1"/>
</dbReference>
<dbReference type="InterPro" id="IPR001496">
    <property type="entry name" value="SOCS_box"/>
</dbReference>
<dbReference type="SMART" id="SM00248">
    <property type="entry name" value="ANK"/>
    <property type="match status" value="10"/>
</dbReference>
<feature type="repeat" description="ANK" evidence="3">
    <location>
        <begin position="115"/>
        <end position="147"/>
    </location>
</feature>
<dbReference type="PROSITE" id="PS50297">
    <property type="entry name" value="ANK_REP_REGION"/>
    <property type="match status" value="5"/>
</dbReference>
<feature type="region of interest" description="Disordered" evidence="4">
    <location>
        <begin position="356"/>
        <end position="383"/>
    </location>
</feature>
<dbReference type="InterPro" id="IPR036770">
    <property type="entry name" value="Ankyrin_rpt-contain_sf"/>
</dbReference>
<evidence type="ECO:0000256" key="2">
    <source>
        <dbReference type="ARBA" id="ARBA00023043"/>
    </source>
</evidence>
<dbReference type="Pfam" id="PF13857">
    <property type="entry name" value="Ank_5"/>
    <property type="match status" value="1"/>
</dbReference>
<dbReference type="Proteomes" id="UP001208570">
    <property type="component" value="Unassembled WGS sequence"/>
</dbReference>
<dbReference type="PROSITE" id="PS50088">
    <property type="entry name" value="ANK_REPEAT"/>
    <property type="match status" value="5"/>
</dbReference>
<feature type="repeat" description="ANK" evidence="3">
    <location>
        <begin position="214"/>
        <end position="246"/>
    </location>
</feature>
<feature type="domain" description="SOCS box" evidence="5">
    <location>
        <begin position="468"/>
        <end position="522"/>
    </location>
</feature>
<gene>
    <name evidence="6" type="ORF">LSH36_291g03048</name>
</gene>
<evidence type="ECO:0000256" key="3">
    <source>
        <dbReference type="PROSITE-ProRule" id="PRU00023"/>
    </source>
</evidence>
<dbReference type="InterPro" id="IPR002110">
    <property type="entry name" value="Ankyrin_rpt"/>
</dbReference>
<evidence type="ECO:0000259" key="5">
    <source>
        <dbReference type="PROSITE" id="PS50225"/>
    </source>
</evidence>
<evidence type="ECO:0000256" key="1">
    <source>
        <dbReference type="ARBA" id="ARBA00022737"/>
    </source>
</evidence>
<sequence length="543" mass="60770">MSELSELILTIPHEEINQLMMRTIMLTDRKEHLDILLRAGANINYQDREGRTALFLAVKYSRLGMIELLIERKCDVNLGKFNQSNALHLAAKKGDSEIIEMLVAAGHNLDALNWGGNTPLLIACRFGHATSVMKLISHSANVNICNKLGHYPLHYAAFAGDADLVQILMDRGANSDVRTHLGINPIMLACERKHCSVVSTLASQCNLHYREQLYGGTVLHWAIASGCCHCVDCLLTHGASLNIADSTGRTPILEAVQSKQPEILRFLLDRHHFEDFVTQPNSCLLHLAAFLGFVECVEIICKHKCTKHLIASTDSFGESALDLVLKCSWRDTTQMLIKHGASIDHIVVRLPGSLQSSQNRSHHSEGNQNHEGPINPESLDETTSPKQYIQVENADLLKLTDLCLEAAHELQLKTKHKVFKTYSAVKMGMIDMLRSASSQQMVAPVKFDFNTWLDNGPEAFVLKVTSLDLTNWIHQRMHTPWALRELCRGCIRRMLGYRASDKVELLPVPTTVKDFLNMKELEDIETSAIKIRSSGAFDDIDIE</sequence>
<feature type="repeat" description="ANK" evidence="3">
    <location>
        <begin position="148"/>
        <end position="180"/>
    </location>
</feature>
<dbReference type="SUPFAM" id="SSF158235">
    <property type="entry name" value="SOCS box-like"/>
    <property type="match status" value="1"/>
</dbReference>
<dbReference type="Gene3D" id="1.10.750.20">
    <property type="entry name" value="SOCS box"/>
    <property type="match status" value="1"/>
</dbReference>
<dbReference type="SMART" id="SM00969">
    <property type="entry name" value="SOCS_box"/>
    <property type="match status" value="1"/>
</dbReference>
<keyword evidence="7" id="KW-1185">Reference proteome</keyword>
<keyword evidence="2 3" id="KW-0040">ANK repeat</keyword>
<dbReference type="Pfam" id="PF12796">
    <property type="entry name" value="Ank_2"/>
    <property type="match status" value="2"/>
</dbReference>
<dbReference type="Gene3D" id="1.25.40.20">
    <property type="entry name" value="Ankyrin repeat-containing domain"/>
    <property type="match status" value="4"/>
</dbReference>
<dbReference type="AlphaFoldDB" id="A0AAD9N311"/>
<accession>A0AAD9N311</accession>
<dbReference type="InterPro" id="IPR036036">
    <property type="entry name" value="SOCS_box-like_dom_sf"/>
</dbReference>
<dbReference type="PROSITE" id="PS50225">
    <property type="entry name" value="SOCS"/>
    <property type="match status" value="1"/>
</dbReference>
<proteinExistence type="predicted"/>
<evidence type="ECO:0000313" key="7">
    <source>
        <dbReference type="Proteomes" id="UP001208570"/>
    </source>
</evidence>
<keyword evidence="1" id="KW-0677">Repeat</keyword>
<name>A0AAD9N311_9ANNE</name>
<organism evidence="6 7">
    <name type="scientific">Paralvinella palmiformis</name>
    <dbReference type="NCBI Taxonomy" id="53620"/>
    <lineage>
        <taxon>Eukaryota</taxon>
        <taxon>Metazoa</taxon>
        <taxon>Spiralia</taxon>
        <taxon>Lophotrochozoa</taxon>
        <taxon>Annelida</taxon>
        <taxon>Polychaeta</taxon>
        <taxon>Sedentaria</taxon>
        <taxon>Canalipalpata</taxon>
        <taxon>Terebellida</taxon>
        <taxon>Terebelliformia</taxon>
        <taxon>Alvinellidae</taxon>
        <taxon>Paralvinella</taxon>
    </lineage>
</organism>
<dbReference type="SUPFAM" id="SSF48403">
    <property type="entry name" value="Ankyrin repeat"/>
    <property type="match status" value="1"/>
</dbReference>